<keyword evidence="6 7" id="KW-0472">Membrane</keyword>
<dbReference type="Pfam" id="PF01899">
    <property type="entry name" value="MNHE"/>
    <property type="match status" value="1"/>
</dbReference>
<feature type="transmembrane region" description="Helical" evidence="7">
    <location>
        <begin position="30"/>
        <end position="51"/>
    </location>
</feature>
<dbReference type="InterPro" id="IPR002758">
    <property type="entry name" value="Cation_antiport_E"/>
</dbReference>
<gene>
    <name evidence="8" type="ORF">LA521A_16890</name>
</gene>
<dbReference type="EMBL" id="AP027041">
    <property type="protein sequence ID" value="BDU16488.1"/>
    <property type="molecule type" value="Genomic_DNA"/>
</dbReference>
<proteinExistence type="inferred from homology"/>
<evidence type="ECO:0000256" key="5">
    <source>
        <dbReference type="ARBA" id="ARBA00022989"/>
    </source>
</evidence>
<evidence type="ECO:0000313" key="9">
    <source>
        <dbReference type="Proteomes" id="UP001317822"/>
    </source>
</evidence>
<feature type="transmembrane region" description="Helical" evidence="7">
    <location>
        <begin position="63"/>
        <end position="88"/>
    </location>
</feature>
<comment type="similarity">
    <text evidence="2">Belongs to the CPA3 antiporters (TC 2.A.63) subunit E family.</text>
</comment>
<evidence type="ECO:0000256" key="1">
    <source>
        <dbReference type="ARBA" id="ARBA00004651"/>
    </source>
</evidence>
<evidence type="ECO:0000256" key="6">
    <source>
        <dbReference type="ARBA" id="ARBA00023136"/>
    </source>
</evidence>
<name>A0ABN6UJK5_9GAMM</name>
<sequence length="165" mass="18331">MSLLRRIAPLPGLSLALLAIWLLLARSVSAGQIALGLVVALGMPVLIANLWPATTRARHPLTILRYTLLVSGDVVHSNLVVAWGVVRWRWHKPAYRFVIIPLDLRDPVGLAVLSMVTTIVPGTVWSELAVDRSAMLLHVWDAPDEADFVARFKARYEAPLREIFE</sequence>
<feature type="transmembrane region" description="Helical" evidence="7">
    <location>
        <begin position="108"/>
        <end position="130"/>
    </location>
</feature>
<keyword evidence="3" id="KW-1003">Cell membrane</keyword>
<dbReference type="NCBIfam" id="NF006520">
    <property type="entry name" value="PRK08965.1-4"/>
    <property type="match status" value="1"/>
</dbReference>
<evidence type="ECO:0000256" key="7">
    <source>
        <dbReference type="SAM" id="Phobius"/>
    </source>
</evidence>
<comment type="subcellular location">
    <subcellularLocation>
        <location evidence="1">Cell membrane</location>
        <topology evidence="1">Multi-pass membrane protein</topology>
    </subcellularLocation>
</comment>
<keyword evidence="4 7" id="KW-0812">Transmembrane</keyword>
<evidence type="ECO:0000256" key="2">
    <source>
        <dbReference type="ARBA" id="ARBA00006228"/>
    </source>
</evidence>
<evidence type="ECO:0000313" key="8">
    <source>
        <dbReference type="EMBL" id="BDU16488.1"/>
    </source>
</evidence>
<dbReference type="PANTHER" id="PTHR34584">
    <property type="entry name" value="NA(+)/H(+) ANTIPORTER SUBUNIT E1"/>
    <property type="match status" value="1"/>
</dbReference>
<keyword evidence="9" id="KW-1185">Reference proteome</keyword>
<reference evidence="8 9" key="1">
    <citation type="journal article" date="2023" name="Int. J. Syst. Evol. Microbiol.">
        <title>Physiological and genomic analyses of cobalamin (vitamin B12)-auxotrophy of Lysobacter auxotrophicus sp. nov., a methionine-auxotrophic chitinolytic bacterium isolated from chitin-treated soil.</title>
        <authorList>
            <person name="Saito A."/>
            <person name="Dohra H."/>
            <person name="Hamada M."/>
            <person name="Moriuchi R."/>
            <person name="Kotsuchibashi Y."/>
            <person name="Mori K."/>
        </authorList>
    </citation>
    <scope>NUCLEOTIDE SEQUENCE [LARGE SCALE GENOMIC DNA]</scope>
    <source>
        <strain evidence="8 9">5-21a</strain>
    </source>
</reference>
<organism evidence="8 9">
    <name type="scientific">Lysobacter auxotrophicus</name>
    <dbReference type="NCBI Taxonomy" id="2992573"/>
    <lineage>
        <taxon>Bacteria</taxon>
        <taxon>Pseudomonadati</taxon>
        <taxon>Pseudomonadota</taxon>
        <taxon>Gammaproteobacteria</taxon>
        <taxon>Lysobacterales</taxon>
        <taxon>Lysobacteraceae</taxon>
        <taxon>Lysobacter</taxon>
    </lineage>
</organism>
<evidence type="ECO:0000256" key="4">
    <source>
        <dbReference type="ARBA" id="ARBA00022692"/>
    </source>
</evidence>
<dbReference type="RefSeq" id="WP_281781872.1">
    <property type="nucleotide sequence ID" value="NZ_AP027041.1"/>
</dbReference>
<accession>A0ABN6UJK5</accession>
<keyword evidence="5 7" id="KW-1133">Transmembrane helix</keyword>
<dbReference type="PANTHER" id="PTHR34584:SF1">
    <property type="entry name" value="NA(+)_H(+) ANTIPORTER SUBUNIT E1"/>
    <property type="match status" value="1"/>
</dbReference>
<evidence type="ECO:0000256" key="3">
    <source>
        <dbReference type="ARBA" id="ARBA00022475"/>
    </source>
</evidence>
<feature type="transmembrane region" description="Helical" evidence="7">
    <location>
        <begin position="7"/>
        <end position="24"/>
    </location>
</feature>
<dbReference type="Proteomes" id="UP001317822">
    <property type="component" value="Chromosome"/>
</dbReference>
<protein>
    <submittedName>
        <fullName evidence="8">Na+/H+ antiporter subunit E</fullName>
    </submittedName>
</protein>